<dbReference type="GO" id="GO:0015271">
    <property type="term" value="F:outward rectifier potassium channel activity"/>
    <property type="evidence" value="ECO:0007669"/>
    <property type="project" value="TreeGrafter"/>
</dbReference>
<evidence type="ECO:0000256" key="8">
    <source>
        <dbReference type="RuleBase" id="RU003857"/>
    </source>
</evidence>
<dbReference type="Gene3D" id="1.10.287.70">
    <property type="match status" value="1"/>
</dbReference>
<feature type="region of interest" description="Disordered" evidence="9">
    <location>
        <begin position="265"/>
        <end position="359"/>
    </location>
</feature>
<feature type="compositionally biased region" description="Polar residues" evidence="9">
    <location>
        <begin position="1"/>
        <end position="13"/>
    </location>
</feature>
<evidence type="ECO:0000256" key="7">
    <source>
        <dbReference type="ARBA" id="ARBA00023303"/>
    </source>
</evidence>
<sequence>MEKVDQGQNTPSSGGLEPPVVVRRKRKVTRQLREKTPEASKTARRPSDEGNSSVVEQPPEVQSVQLQLRPPSLAPGSVGSHKSKILSRKNKSFSGTAARSSSSPRQENGTLAPETYDFLRVARRSLSSPRHKEESSESGRSSPHPLQPILPQRTVAPKMPEPSSKDSSQMAPAELSSDSQTTSTSRLEKNLKRFEEERRKFELEKKKFEREKRELSKMRYKLFDPGDRRSIAETYRRINDRLHLPSETNDKQILLDKFLESQQKAALEAKQNPRRGSFDDETEETDREPPSPIECPDYESSTATISESELSAIDVDETDADDEENPQPTKPREKRTNLSHSSTPTSLRNRRPKRPSLTEPAVTDIVKYEAGKDKPPPKKGFFSRIFSIFMIKKKPKELEKPKVAPGPKLLADQARPSMIKTVFRLIFIESRSEWRCLKDDYPEQVRYIRLQRNKCISHLISLFIICGFGGLLFRFIEGNLENTYKCGVGRVKRDFIDHLWLTSHNLREEDWKSQARIRLRKFEEELHAAHESGMTSYSGKKSWNFLNSLIYCWTVLTTIGYGHISPTTVVGRAITIVYAIIGIPMFLILLADFGKLFTRGIKFLWVFVRRLYYTGTFRKIRKHQHVQQMVHGMNIVYEIAMRRPTLANLGIFDPEKGESETAKTPGTPQSQHDTHGSTAETPTSPVPETFLIDDEFNLPISVAIGILLLYIFLGAAVYCIWEDWTYFESIYFVFISMSTVGFGDFVPQHPIFMMCSIAYLIFGLALTSMCINVVQVKLSDSFKQASAKIGATIGFEMSEDEAMSTQNQTPTEVPSIPPSPKFERPPTVASNPDQTFRQYTTDSPPPLPRRSPVKQGTDKEKEKESTKTKKNKK</sequence>
<feature type="compositionally biased region" description="Polar residues" evidence="9">
    <location>
        <begin position="299"/>
        <end position="309"/>
    </location>
</feature>
<comment type="similarity">
    <text evidence="8">Belongs to the two pore domain potassium channel (TC 1.A.1.8) family.</text>
</comment>
<comment type="subcellular location">
    <subcellularLocation>
        <location evidence="1">Membrane</location>
        <topology evidence="1">Multi-pass membrane protein</topology>
    </subcellularLocation>
</comment>
<protein>
    <recommendedName>
        <fullName evidence="11">Potassium channel domain-containing protein</fullName>
    </recommendedName>
</protein>
<feature type="compositionally biased region" description="Basic residues" evidence="9">
    <location>
        <begin position="81"/>
        <end position="91"/>
    </location>
</feature>
<dbReference type="PANTHER" id="PTHR11003:SF335">
    <property type="entry name" value="POTASSIUM CHANNEL DOMAIN-CONTAINING PROTEIN"/>
    <property type="match status" value="1"/>
</dbReference>
<feature type="compositionally biased region" description="Polar residues" evidence="9">
    <location>
        <begin position="338"/>
        <end position="347"/>
    </location>
</feature>
<evidence type="ECO:0000256" key="2">
    <source>
        <dbReference type="ARBA" id="ARBA00022448"/>
    </source>
</evidence>
<feature type="compositionally biased region" description="Low complexity" evidence="9">
    <location>
        <begin position="92"/>
        <end position="103"/>
    </location>
</feature>
<evidence type="ECO:0000313" key="12">
    <source>
        <dbReference type="EMBL" id="CAD7087915.1"/>
    </source>
</evidence>
<feature type="transmembrane region" description="Helical" evidence="10">
    <location>
        <begin position="700"/>
        <end position="721"/>
    </location>
</feature>
<dbReference type="InterPro" id="IPR003280">
    <property type="entry name" value="2pore_dom_K_chnl"/>
</dbReference>
<name>A0A7R8UVI9_HERIL</name>
<keyword evidence="13" id="KW-1185">Reference proteome</keyword>
<feature type="domain" description="Potassium channel" evidence="11">
    <location>
        <begin position="540"/>
        <end position="598"/>
    </location>
</feature>
<dbReference type="EMBL" id="LR899012">
    <property type="protein sequence ID" value="CAD7087915.1"/>
    <property type="molecule type" value="Genomic_DNA"/>
</dbReference>
<organism evidence="12 13">
    <name type="scientific">Hermetia illucens</name>
    <name type="common">Black soldier fly</name>
    <dbReference type="NCBI Taxonomy" id="343691"/>
    <lineage>
        <taxon>Eukaryota</taxon>
        <taxon>Metazoa</taxon>
        <taxon>Ecdysozoa</taxon>
        <taxon>Arthropoda</taxon>
        <taxon>Hexapoda</taxon>
        <taxon>Insecta</taxon>
        <taxon>Pterygota</taxon>
        <taxon>Neoptera</taxon>
        <taxon>Endopterygota</taxon>
        <taxon>Diptera</taxon>
        <taxon>Brachycera</taxon>
        <taxon>Stratiomyomorpha</taxon>
        <taxon>Stratiomyidae</taxon>
        <taxon>Hermetiinae</taxon>
        <taxon>Hermetia</taxon>
    </lineage>
</organism>
<proteinExistence type="inferred from homology"/>
<feature type="compositionally biased region" description="Acidic residues" evidence="9">
    <location>
        <begin position="314"/>
        <end position="325"/>
    </location>
</feature>
<keyword evidence="5 8" id="KW-0406">Ion transport</keyword>
<dbReference type="InterPro" id="IPR013099">
    <property type="entry name" value="K_chnl_dom"/>
</dbReference>
<feature type="transmembrane region" description="Helical" evidence="10">
    <location>
        <begin position="570"/>
        <end position="591"/>
    </location>
</feature>
<dbReference type="GO" id="GO:0022841">
    <property type="term" value="F:potassium ion leak channel activity"/>
    <property type="evidence" value="ECO:0007669"/>
    <property type="project" value="TreeGrafter"/>
</dbReference>
<evidence type="ECO:0000256" key="9">
    <source>
        <dbReference type="SAM" id="MobiDB-lite"/>
    </source>
</evidence>
<keyword evidence="2 8" id="KW-0813">Transport</keyword>
<feature type="transmembrane region" description="Helical" evidence="10">
    <location>
        <begin position="751"/>
        <end position="774"/>
    </location>
</feature>
<dbReference type="Proteomes" id="UP000594454">
    <property type="component" value="Chromosome 4"/>
</dbReference>
<dbReference type="PANTHER" id="PTHR11003">
    <property type="entry name" value="POTASSIUM CHANNEL, SUBFAMILY K"/>
    <property type="match status" value="1"/>
</dbReference>
<keyword evidence="3 8" id="KW-0812">Transmembrane</keyword>
<reference evidence="12 13" key="1">
    <citation type="submission" date="2020-11" db="EMBL/GenBank/DDBJ databases">
        <authorList>
            <person name="Wallbank WR R."/>
            <person name="Pardo Diaz C."/>
            <person name="Kozak K."/>
            <person name="Martin S."/>
            <person name="Jiggins C."/>
            <person name="Moest M."/>
            <person name="Warren A I."/>
            <person name="Generalovic N T."/>
            <person name="Byers J.R.P. K."/>
            <person name="Montejo-Kovacevich G."/>
            <person name="Yen C E."/>
        </authorList>
    </citation>
    <scope>NUCLEOTIDE SEQUENCE [LARGE SCALE GENOMIC DNA]</scope>
</reference>
<evidence type="ECO:0000256" key="1">
    <source>
        <dbReference type="ARBA" id="ARBA00004141"/>
    </source>
</evidence>
<feature type="compositionally biased region" description="Basic and acidic residues" evidence="9">
    <location>
        <begin position="186"/>
        <end position="198"/>
    </location>
</feature>
<evidence type="ECO:0000256" key="3">
    <source>
        <dbReference type="ARBA" id="ARBA00022692"/>
    </source>
</evidence>
<accession>A0A7R8UVI9</accession>
<feature type="compositionally biased region" description="Polar residues" evidence="9">
    <location>
        <begin position="828"/>
        <end position="842"/>
    </location>
</feature>
<dbReference type="AlphaFoldDB" id="A0A7R8UVI9"/>
<keyword evidence="4 10" id="KW-1133">Transmembrane helix</keyword>
<feature type="compositionally biased region" description="Low complexity" evidence="9">
    <location>
        <begin position="53"/>
        <end position="68"/>
    </location>
</feature>
<dbReference type="SUPFAM" id="SSF81324">
    <property type="entry name" value="Voltage-gated potassium channels"/>
    <property type="match status" value="2"/>
</dbReference>
<dbReference type="GO" id="GO:0005886">
    <property type="term" value="C:plasma membrane"/>
    <property type="evidence" value="ECO:0007669"/>
    <property type="project" value="TreeGrafter"/>
</dbReference>
<feature type="transmembrane region" description="Helical" evidence="10">
    <location>
        <begin position="456"/>
        <end position="476"/>
    </location>
</feature>
<feature type="compositionally biased region" description="Polar residues" evidence="9">
    <location>
        <begin position="662"/>
        <end position="683"/>
    </location>
</feature>
<dbReference type="OMA" id="IDNLWDV"/>
<evidence type="ECO:0000259" key="11">
    <source>
        <dbReference type="Pfam" id="PF07885"/>
    </source>
</evidence>
<dbReference type="FunCoup" id="A0A7R8UVI9">
    <property type="interactions" value="39"/>
</dbReference>
<keyword evidence="6 10" id="KW-0472">Membrane</keyword>
<dbReference type="GO" id="GO:0030322">
    <property type="term" value="P:stabilization of membrane potential"/>
    <property type="evidence" value="ECO:0007669"/>
    <property type="project" value="TreeGrafter"/>
</dbReference>
<dbReference type="Pfam" id="PF07885">
    <property type="entry name" value="Ion_trans_2"/>
    <property type="match status" value="2"/>
</dbReference>
<feature type="transmembrane region" description="Helical" evidence="10">
    <location>
        <begin position="544"/>
        <end position="564"/>
    </location>
</feature>
<evidence type="ECO:0000256" key="5">
    <source>
        <dbReference type="ARBA" id="ARBA00023065"/>
    </source>
</evidence>
<feature type="compositionally biased region" description="Polar residues" evidence="9">
    <location>
        <begin position="165"/>
        <end position="185"/>
    </location>
</feature>
<dbReference type="PRINTS" id="PR01333">
    <property type="entry name" value="2POREKCHANEL"/>
</dbReference>
<feature type="region of interest" description="Disordered" evidence="9">
    <location>
        <begin position="657"/>
        <end position="685"/>
    </location>
</feature>
<feature type="region of interest" description="Disordered" evidence="9">
    <location>
        <begin position="800"/>
        <end position="873"/>
    </location>
</feature>
<evidence type="ECO:0000256" key="4">
    <source>
        <dbReference type="ARBA" id="ARBA00022989"/>
    </source>
</evidence>
<feature type="compositionally biased region" description="Basic and acidic residues" evidence="9">
    <location>
        <begin position="856"/>
        <end position="867"/>
    </location>
</feature>
<keyword evidence="7 8" id="KW-0407">Ion channel</keyword>
<evidence type="ECO:0000313" key="13">
    <source>
        <dbReference type="Proteomes" id="UP000594454"/>
    </source>
</evidence>
<feature type="domain" description="Potassium channel" evidence="11">
    <location>
        <begin position="706"/>
        <end position="778"/>
    </location>
</feature>
<dbReference type="OrthoDB" id="297496at2759"/>
<feature type="region of interest" description="Disordered" evidence="9">
    <location>
        <begin position="1"/>
        <end position="198"/>
    </location>
</feature>
<feature type="compositionally biased region" description="Polar residues" evidence="9">
    <location>
        <begin position="803"/>
        <end position="812"/>
    </location>
</feature>
<dbReference type="InParanoid" id="A0A7R8UVI9"/>
<gene>
    <name evidence="12" type="ORF">HERILL_LOCUS10587</name>
</gene>
<evidence type="ECO:0000256" key="10">
    <source>
        <dbReference type="SAM" id="Phobius"/>
    </source>
</evidence>
<evidence type="ECO:0000256" key="6">
    <source>
        <dbReference type="ARBA" id="ARBA00023136"/>
    </source>
</evidence>